<evidence type="ECO:0000313" key="4">
    <source>
        <dbReference type="EMBL" id="CAP21881.2"/>
    </source>
</evidence>
<comment type="similarity">
    <text evidence="3">Belongs to the fructosamine kinase family.</text>
</comment>
<dbReference type="PANTHER" id="PTHR12149:SF8">
    <property type="entry name" value="PROTEIN-RIBULOSAMINE 3-KINASE"/>
    <property type="match status" value="1"/>
</dbReference>
<dbReference type="Gene3D" id="3.90.1200.10">
    <property type="match status" value="1"/>
</dbReference>
<dbReference type="EMBL" id="HE600968">
    <property type="protein sequence ID" value="CAP21881.2"/>
    <property type="molecule type" value="Genomic_DNA"/>
</dbReference>
<dbReference type="SUPFAM" id="SSF56112">
    <property type="entry name" value="Protein kinase-like (PK-like)"/>
    <property type="match status" value="1"/>
</dbReference>
<dbReference type="OMA" id="CNRFGDE"/>
<proteinExistence type="inferred from homology"/>
<dbReference type="Pfam" id="PF03881">
    <property type="entry name" value="Fructosamin_kin"/>
    <property type="match status" value="2"/>
</dbReference>
<dbReference type="eggNOG" id="KOG3021">
    <property type="taxonomic scope" value="Eukaryota"/>
</dbReference>
<sequence>MDHAIEEQLGIQNVNILKKGVLDSDEGKLFLKFGEEDLVKGEFESLKAIQASGTIQCPKPFGIVQRNGNFALVTSYIEFQHRKDWATFGNLLARLFSVSIKHFRQCGPFRMHKTNSDLLLALEQRSRLLSFNSEISEDSLHLEQEEGTAKFGFHLPTCCGRIPQENEWTDDWTKFFICHRLKPQLDRLIEEHNVRELIDHSDQLYRKTEKLLNCRQSIQPALVHGDLWGGNWSMCLSGEDTEPIVFDPSSSYSDPEFEFGIMQMFGGWTQDFEEEYDKIMGKSDGRHERVALYELYHNLNHWNHFGGSYRNSSMNLLRRIIG</sequence>
<dbReference type="CTD" id="8574402"/>
<dbReference type="InterPro" id="IPR011009">
    <property type="entry name" value="Kinase-like_dom_sf"/>
</dbReference>
<dbReference type="PANTHER" id="PTHR12149">
    <property type="entry name" value="FRUCTOSAMINE 3 KINASE-RELATED PROTEIN"/>
    <property type="match status" value="1"/>
</dbReference>
<dbReference type="PIRSF" id="PIRSF006221">
    <property type="entry name" value="Ketosamine-3-kinase"/>
    <property type="match status" value="1"/>
</dbReference>
<dbReference type="AlphaFoldDB" id="A8WN26"/>
<dbReference type="FunCoup" id="A8WN26">
    <property type="interactions" value="1050"/>
</dbReference>
<evidence type="ECO:0000256" key="3">
    <source>
        <dbReference type="PIRNR" id="PIRNR006221"/>
    </source>
</evidence>
<gene>
    <name evidence="4 6" type="ORF">CBG00429</name>
    <name evidence="4" type="ORF">CBG_00429</name>
</gene>
<dbReference type="InterPro" id="IPR016477">
    <property type="entry name" value="Fructo-/Ketosamine-3-kinase"/>
</dbReference>
<name>A8WN26_CAEBR</name>
<dbReference type="WormBase" id="CBG00429a">
    <property type="protein sequence ID" value="CBP13792"/>
    <property type="gene ID" value="WBGene00023818"/>
</dbReference>
<evidence type="ECO:0000256" key="1">
    <source>
        <dbReference type="ARBA" id="ARBA00011961"/>
    </source>
</evidence>
<dbReference type="GO" id="GO:0016301">
    <property type="term" value="F:kinase activity"/>
    <property type="evidence" value="ECO:0000318"/>
    <property type="project" value="GO_Central"/>
</dbReference>
<reference evidence="4 5" key="1">
    <citation type="journal article" date="2003" name="PLoS Biol.">
        <title>The genome sequence of Caenorhabditis briggsae: a platform for comparative genomics.</title>
        <authorList>
            <person name="Stein L.D."/>
            <person name="Bao Z."/>
            <person name="Blasiar D."/>
            <person name="Blumenthal T."/>
            <person name="Brent M.R."/>
            <person name="Chen N."/>
            <person name="Chinwalla A."/>
            <person name="Clarke L."/>
            <person name="Clee C."/>
            <person name="Coghlan A."/>
            <person name="Coulson A."/>
            <person name="D'Eustachio P."/>
            <person name="Fitch D.H."/>
            <person name="Fulton L.A."/>
            <person name="Fulton R.E."/>
            <person name="Griffiths-Jones S."/>
            <person name="Harris T.W."/>
            <person name="Hillier L.W."/>
            <person name="Kamath R."/>
            <person name="Kuwabara P.E."/>
            <person name="Mardis E.R."/>
            <person name="Marra M.A."/>
            <person name="Miner T.L."/>
            <person name="Minx P."/>
            <person name="Mullikin J.C."/>
            <person name="Plumb R.W."/>
            <person name="Rogers J."/>
            <person name="Schein J.E."/>
            <person name="Sohrmann M."/>
            <person name="Spieth J."/>
            <person name="Stajich J.E."/>
            <person name="Wei C."/>
            <person name="Willey D."/>
            <person name="Wilson R.K."/>
            <person name="Durbin R."/>
            <person name="Waterston R.H."/>
        </authorList>
    </citation>
    <scope>NUCLEOTIDE SEQUENCE [LARGE SCALE GENOMIC DNA]</scope>
    <source>
        <strain evidence="4 5">AF16</strain>
    </source>
</reference>
<evidence type="ECO:0000256" key="2">
    <source>
        <dbReference type="ARBA" id="ARBA00048655"/>
    </source>
</evidence>
<dbReference type="GO" id="GO:0102193">
    <property type="term" value="F:protein-ribulosamine 3-kinase activity"/>
    <property type="evidence" value="ECO:0007669"/>
    <property type="project" value="UniProtKB-EC"/>
</dbReference>
<organism evidence="4 5">
    <name type="scientific">Caenorhabditis briggsae</name>
    <dbReference type="NCBI Taxonomy" id="6238"/>
    <lineage>
        <taxon>Eukaryota</taxon>
        <taxon>Metazoa</taxon>
        <taxon>Ecdysozoa</taxon>
        <taxon>Nematoda</taxon>
        <taxon>Chromadorea</taxon>
        <taxon>Rhabditida</taxon>
        <taxon>Rhabditina</taxon>
        <taxon>Rhabditomorpha</taxon>
        <taxon>Rhabditoidea</taxon>
        <taxon>Rhabditidae</taxon>
        <taxon>Peloderinae</taxon>
        <taxon>Caenorhabditis</taxon>
    </lineage>
</organism>
<dbReference type="KEGG" id="cbr:CBG_00429"/>
<dbReference type="GeneID" id="8574402"/>
<evidence type="ECO:0000313" key="5">
    <source>
        <dbReference type="Proteomes" id="UP000008549"/>
    </source>
</evidence>
<dbReference type="EC" id="2.7.1.172" evidence="1"/>
<keyword evidence="5" id="KW-1185">Reference proteome</keyword>
<reference evidence="4 5" key="2">
    <citation type="journal article" date="2011" name="PLoS Genet.">
        <title>Caenorhabditis briggsae recombinant inbred line genotypes reveal inter-strain incompatibility and the evolution of recombination.</title>
        <authorList>
            <person name="Ross J.A."/>
            <person name="Koboldt D.C."/>
            <person name="Staisch J.E."/>
            <person name="Chamberlin H.M."/>
            <person name="Gupta B.P."/>
            <person name="Miller R.D."/>
            <person name="Baird S.E."/>
            <person name="Haag E.S."/>
        </authorList>
    </citation>
    <scope>NUCLEOTIDE SEQUENCE [LARGE SCALE GENOMIC DNA]</scope>
    <source>
        <strain evidence="4 5">AF16</strain>
    </source>
</reference>
<dbReference type="HOGENOM" id="CLU_036517_0_1_1"/>
<dbReference type="InParanoid" id="A8WN26"/>
<protein>
    <recommendedName>
        <fullName evidence="1">protein-ribulosamine 3-kinase</fullName>
        <ecNumber evidence="1">2.7.1.172</ecNumber>
    </recommendedName>
</protein>
<accession>A8WN26</accession>
<comment type="catalytic activity">
    <reaction evidence="2">
        <text>N(6)-D-ribulosyl-L-lysyl-[protein] + ATP = N(6)-(3-O-phospho-D-ribulosyl)-L-lysyl-[protein] + ADP + H(+)</text>
        <dbReference type="Rhea" id="RHEA:48432"/>
        <dbReference type="Rhea" id="RHEA-COMP:12103"/>
        <dbReference type="Rhea" id="RHEA-COMP:12104"/>
        <dbReference type="ChEBI" id="CHEBI:15378"/>
        <dbReference type="ChEBI" id="CHEBI:30616"/>
        <dbReference type="ChEBI" id="CHEBI:90418"/>
        <dbReference type="ChEBI" id="CHEBI:90420"/>
        <dbReference type="ChEBI" id="CHEBI:456216"/>
        <dbReference type="EC" id="2.7.1.172"/>
    </reaction>
    <physiologicalReaction direction="left-to-right" evidence="2">
        <dbReference type="Rhea" id="RHEA:48433"/>
    </physiologicalReaction>
</comment>
<keyword evidence="3" id="KW-0418">Kinase</keyword>
<keyword evidence="3" id="KW-0808">Transferase</keyword>
<evidence type="ECO:0000313" key="6">
    <source>
        <dbReference type="WormBase" id="CBG00429a"/>
    </source>
</evidence>
<dbReference type="RefSeq" id="XP_045091570.1">
    <property type="nucleotide sequence ID" value="XM_045244750.1"/>
</dbReference>
<dbReference type="Proteomes" id="UP000008549">
    <property type="component" value="Unassembled WGS sequence"/>
</dbReference>